<dbReference type="Gene3D" id="2.160.20.120">
    <property type="match status" value="2"/>
</dbReference>
<evidence type="ECO:0000313" key="4">
    <source>
        <dbReference type="Proteomes" id="UP000199150"/>
    </source>
</evidence>
<keyword evidence="1" id="KW-0732">Signal</keyword>
<dbReference type="Proteomes" id="UP000199150">
    <property type="component" value="Unassembled WGS sequence"/>
</dbReference>
<feature type="signal peptide" evidence="1">
    <location>
        <begin position="1"/>
        <end position="22"/>
    </location>
</feature>
<evidence type="ECO:0000259" key="2">
    <source>
        <dbReference type="Pfam" id="PF10988"/>
    </source>
</evidence>
<dbReference type="RefSeq" id="WP_090642679.1">
    <property type="nucleotide sequence ID" value="NZ_CBCRYE010000001.1"/>
</dbReference>
<dbReference type="InterPro" id="IPR021255">
    <property type="entry name" value="DUF2807"/>
</dbReference>
<organism evidence="3 4">
    <name type="scientific">Asticcacaulis taihuensis</name>
    <dbReference type="NCBI Taxonomy" id="260084"/>
    <lineage>
        <taxon>Bacteria</taxon>
        <taxon>Pseudomonadati</taxon>
        <taxon>Pseudomonadota</taxon>
        <taxon>Alphaproteobacteria</taxon>
        <taxon>Caulobacterales</taxon>
        <taxon>Caulobacteraceae</taxon>
        <taxon>Asticcacaulis</taxon>
    </lineage>
</organism>
<feature type="domain" description="Putative auto-transporter adhesin head GIN" evidence="2">
    <location>
        <begin position="182"/>
        <end position="272"/>
    </location>
</feature>
<accession>A0A1G4PCD0</accession>
<dbReference type="EMBL" id="FMTS01000001">
    <property type="protein sequence ID" value="SCW29805.1"/>
    <property type="molecule type" value="Genomic_DNA"/>
</dbReference>
<dbReference type="Pfam" id="PF10988">
    <property type="entry name" value="DUF2807"/>
    <property type="match status" value="1"/>
</dbReference>
<reference evidence="4" key="1">
    <citation type="submission" date="2016-10" db="EMBL/GenBank/DDBJ databases">
        <authorList>
            <person name="Varghese N."/>
            <person name="Submissions S."/>
        </authorList>
    </citation>
    <scope>NUCLEOTIDE SEQUENCE [LARGE SCALE GENOMIC DNA]</scope>
    <source>
        <strain evidence="4">CGMCC 1.3431</strain>
    </source>
</reference>
<protein>
    <recommendedName>
        <fullName evidence="2">Putative auto-transporter adhesin head GIN domain-containing protein</fullName>
    </recommendedName>
</protein>
<evidence type="ECO:0000313" key="3">
    <source>
        <dbReference type="EMBL" id="SCW29805.1"/>
    </source>
</evidence>
<proteinExistence type="predicted"/>
<dbReference type="AlphaFoldDB" id="A0A1G4PCD0"/>
<sequence length="275" mass="27450">MKTLCLISAVSISALMAGAASAHTEVELKNIAARVVVTPENRPDVELKVAYGNAKVPVIMVSTRGNTLVADGKLRGRHLNCKAGGVDIGGLGSVASADLPIVYIKVPMDAKVSAGGATYGKLGASQSLEFSEGGCGNWQLGDVAGKAEVNIGGSGDVSLTRSADAAVNIGGSGNFTATSVNAIEANIGGNGDILVNQVSGPVEVNIGGSGNVKLDSGVASKMEVNIAGSGDVRFGGEAKSLEVNIVGSGDVRVKTVSGNISKSVMGSGNVLVGQW</sequence>
<feature type="chain" id="PRO_5011631370" description="Putative auto-transporter adhesin head GIN domain-containing protein" evidence="1">
    <location>
        <begin position="23"/>
        <end position="275"/>
    </location>
</feature>
<evidence type="ECO:0000256" key="1">
    <source>
        <dbReference type="SAM" id="SignalP"/>
    </source>
</evidence>
<dbReference type="OrthoDB" id="7184708at2"/>
<keyword evidence="4" id="KW-1185">Reference proteome</keyword>
<name>A0A1G4PCD0_9CAUL</name>
<dbReference type="STRING" id="260084.SAMN02927928_0236"/>
<gene>
    <name evidence="3" type="ORF">SAMN02927928_0236</name>
</gene>